<feature type="domain" description="HTH tetR-type" evidence="6">
    <location>
        <begin position="25"/>
        <end position="85"/>
    </location>
</feature>
<keyword evidence="8" id="KW-1185">Reference proteome</keyword>
<evidence type="ECO:0000256" key="5">
    <source>
        <dbReference type="SAM" id="MobiDB-lite"/>
    </source>
</evidence>
<accession>A0ABW4Z0V6</accession>
<dbReference type="Pfam" id="PF16859">
    <property type="entry name" value="TetR_C_11"/>
    <property type="match status" value="1"/>
</dbReference>
<dbReference type="EMBL" id="JBHUHD010000001">
    <property type="protein sequence ID" value="MFD2142149.1"/>
    <property type="molecule type" value="Genomic_DNA"/>
</dbReference>
<dbReference type="PROSITE" id="PS50977">
    <property type="entry name" value="HTH_TETR_2"/>
    <property type="match status" value="1"/>
</dbReference>
<evidence type="ECO:0000313" key="8">
    <source>
        <dbReference type="Proteomes" id="UP001597299"/>
    </source>
</evidence>
<dbReference type="PRINTS" id="PR00455">
    <property type="entry name" value="HTHTETR"/>
</dbReference>
<dbReference type="InterPro" id="IPR036271">
    <property type="entry name" value="Tet_transcr_reg_TetR-rel_C_sf"/>
</dbReference>
<dbReference type="Proteomes" id="UP001597299">
    <property type="component" value="Unassembled WGS sequence"/>
</dbReference>
<dbReference type="SUPFAM" id="SSF48498">
    <property type="entry name" value="Tetracyclin repressor-like, C-terminal domain"/>
    <property type="match status" value="1"/>
</dbReference>
<keyword evidence="2 4" id="KW-0238">DNA-binding</keyword>
<proteinExistence type="predicted"/>
<dbReference type="PANTHER" id="PTHR30055:SF223">
    <property type="entry name" value="HTH-TYPE TRANSCRIPTIONAL REGULATOR UIDR"/>
    <property type="match status" value="1"/>
</dbReference>
<evidence type="ECO:0000256" key="4">
    <source>
        <dbReference type="PROSITE-ProRule" id="PRU00335"/>
    </source>
</evidence>
<evidence type="ECO:0000256" key="2">
    <source>
        <dbReference type="ARBA" id="ARBA00023125"/>
    </source>
</evidence>
<dbReference type="InterPro" id="IPR050109">
    <property type="entry name" value="HTH-type_TetR-like_transc_reg"/>
</dbReference>
<dbReference type="InterPro" id="IPR001647">
    <property type="entry name" value="HTH_TetR"/>
</dbReference>
<comment type="caution">
    <text evidence="7">The sequence shown here is derived from an EMBL/GenBank/DDBJ whole genome shotgun (WGS) entry which is preliminary data.</text>
</comment>
<dbReference type="Gene3D" id="1.10.357.10">
    <property type="entry name" value="Tetracycline Repressor, domain 2"/>
    <property type="match status" value="1"/>
</dbReference>
<sequence length="220" mass="24514">MPDDREPTPPPAPSPRGPRKRPDAAARRRAILDAALEVFAEHGFTGARMEDVARRAGIAKGTLYLYFKDKTALFEGLVHDAADPILGRLEREFAGFEGSTRDFLELLFQHIRTEAIASPRRHIIRLMLAEGERFPAIADFYYREVVARGLNLLRAINQRALARGEIASDAALRFPQLIIAPVLVAAVWDGMFGRHEPLDLPGMFAAHAELVLRGLGWREA</sequence>
<dbReference type="SUPFAM" id="SSF46689">
    <property type="entry name" value="Homeodomain-like"/>
    <property type="match status" value="1"/>
</dbReference>
<evidence type="ECO:0000256" key="3">
    <source>
        <dbReference type="ARBA" id="ARBA00023163"/>
    </source>
</evidence>
<evidence type="ECO:0000259" key="6">
    <source>
        <dbReference type="PROSITE" id="PS50977"/>
    </source>
</evidence>
<feature type="DNA-binding region" description="H-T-H motif" evidence="4">
    <location>
        <begin position="48"/>
        <end position="67"/>
    </location>
</feature>
<dbReference type="PANTHER" id="PTHR30055">
    <property type="entry name" value="HTH-TYPE TRANSCRIPTIONAL REGULATOR RUTR"/>
    <property type="match status" value="1"/>
</dbReference>
<evidence type="ECO:0000256" key="1">
    <source>
        <dbReference type="ARBA" id="ARBA00023015"/>
    </source>
</evidence>
<dbReference type="InterPro" id="IPR009057">
    <property type="entry name" value="Homeodomain-like_sf"/>
</dbReference>
<dbReference type="InterPro" id="IPR011075">
    <property type="entry name" value="TetR_C"/>
</dbReference>
<reference evidence="8" key="1">
    <citation type="journal article" date="2019" name="Int. J. Syst. Evol. Microbiol.">
        <title>The Global Catalogue of Microorganisms (GCM) 10K type strain sequencing project: providing services to taxonomists for standard genome sequencing and annotation.</title>
        <authorList>
            <consortium name="The Broad Institute Genomics Platform"/>
            <consortium name="The Broad Institute Genome Sequencing Center for Infectious Disease"/>
            <person name="Wu L."/>
            <person name="Ma J."/>
        </authorList>
    </citation>
    <scope>NUCLEOTIDE SEQUENCE [LARGE SCALE GENOMIC DNA]</scope>
    <source>
        <strain evidence="8">CCM 7435</strain>
    </source>
</reference>
<dbReference type="Pfam" id="PF00440">
    <property type="entry name" value="TetR_N"/>
    <property type="match status" value="1"/>
</dbReference>
<feature type="region of interest" description="Disordered" evidence="5">
    <location>
        <begin position="1"/>
        <end position="25"/>
    </location>
</feature>
<dbReference type="RefSeq" id="WP_213351462.1">
    <property type="nucleotide sequence ID" value="NZ_JAHBGB010000006.1"/>
</dbReference>
<dbReference type="Gene3D" id="1.10.10.60">
    <property type="entry name" value="Homeodomain-like"/>
    <property type="match status" value="1"/>
</dbReference>
<evidence type="ECO:0000313" key="7">
    <source>
        <dbReference type="EMBL" id="MFD2142149.1"/>
    </source>
</evidence>
<organism evidence="7 8">
    <name type="scientific">Ancylobacter oerskovii</name>
    <dbReference type="NCBI Taxonomy" id="459519"/>
    <lineage>
        <taxon>Bacteria</taxon>
        <taxon>Pseudomonadati</taxon>
        <taxon>Pseudomonadota</taxon>
        <taxon>Alphaproteobacteria</taxon>
        <taxon>Hyphomicrobiales</taxon>
        <taxon>Xanthobacteraceae</taxon>
        <taxon>Ancylobacter</taxon>
    </lineage>
</organism>
<protein>
    <submittedName>
        <fullName evidence="7">TetR/AcrR family transcriptional regulator</fullName>
    </submittedName>
</protein>
<keyword evidence="3" id="KW-0804">Transcription</keyword>
<gene>
    <name evidence="7" type="ORF">ACFSNC_17205</name>
</gene>
<name>A0ABW4Z0V6_9HYPH</name>
<keyword evidence="1" id="KW-0805">Transcription regulation</keyword>